<proteinExistence type="predicted"/>
<dbReference type="RefSeq" id="WP_247372881.1">
    <property type="nucleotide sequence ID" value="NZ_JALLGV010000001.1"/>
</dbReference>
<keyword evidence="4" id="KW-0411">Iron-sulfur</keyword>
<dbReference type="InterPro" id="IPR018967">
    <property type="entry name" value="FeS-contain_CDGSH-typ"/>
</dbReference>
<dbReference type="GO" id="GO:0005737">
    <property type="term" value="C:cytoplasm"/>
    <property type="evidence" value="ECO:0007669"/>
    <property type="project" value="UniProtKB-ARBA"/>
</dbReference>
<protein>
    <submittedName>
        <fullName evidence="6">CDGSH iron-sulfur domain-containing protein</fullName>
    </submittedName>
</protein>
<dbReference type="GO" id="GO:0046872">
    <property type="term" value="F:metal ion binding"/>
    <property type="evidence" value="ECO:0007669"/>
    <property type="project" value="UniProtKB-KW"/>
</dbReference>
<feature type="domain" description="Iron-binding zinc finger CDGSH type" evidence="5">
    <location>
        <begin position="13"/>
        <end position="50"/>
    </location>
</feature>
<accession>A0ABD6CBS7</accession>
<evidence type="ECO:0000256" key="2">
    <source>
        <dbReference type="ARBA" id="ARBA00022723"/>
    </source>
</evidence>
<reference evidence="6 7" key="1">
    <citation type="journal article" date="2019" name="Int. J. Syst. Evol. Microbiol.">
        <title>The Global Catalogue of Microorganisms (GCM) 10K type strain sequencing project: providing services to taxonomists for standard genome sequencing and annotation.</title>
        <authorList>
            <consortium name="The Broad Institute Genomics Platform"/>
            <consortium name="The Broad Institute Genome Sequencing Center for Infectious Disease"/>
            <person name="Wu L."/>
            <person name="Ma J."/>
        </authorList>
    </citation>
    <scope>NUCLEOTIDE SEQUENCE [LARGE SCALE GENOMIC DNA]</scope>
    <source>
        <strain evidence="6 7">CGMCC 1.12125</strain>
    </source>
</reference>
<organism evidence="6 7">
    <name type="scientific">Halorientalis brevis</name>
    <dbReference type="NCBI Taxonomy" id="1126241"/>
    <lineage>
        <taxon>Archaea</taxon>
        <taxon>Methanobacteriati</taxon>
        <taxon>Methanobacteriota</taxon>
        <taxon>Stenosarchaea group</taxon>
        <taxon>Halobacteria</taxon>
        <taxon>Halobacteriales</taxon>
        <taxon>Haloarculaceae</taxon>
        <taxon>Halorientalis</taxon>
    </lineage>
</organism>
<evidence type="ECO:0000256" key="1">
    <source>
        <dbReference type="ARBA" id="ARBA00022714"/>
    </source>
</evidence>
<evidence type="ECO:0000259" key="5">
    <source>
        <dbReference type="SMART" id="SM00704"/>
    </source>
</evidence>
<sequence length="80" mass="8954">MSREITHDATGPKIVDEDDIGEKGDIAICMCGLSGNYPFCDGSHEATADEDEDVRYKYEGDDDENPRHEIEEIVFANDED</sequence>
<keyword evidence="3" id="KW-0408">Iron</keyword>
<keyword evidence="2" id="KW-0479">Metal-binding</keyword>
<dbReference type="GO" id="GO:0051537">
    <property type="term" value="F:2 iron, 2 sulfur cluster binding"/>
    <property type="evidence" value="ECO:0007669"/>
    <property type="project" value="UniProtKB-KW"/>
</dbReference>
<dbReference type="Pfam" id="PF09360">
    <property type="entry name" value="zf-CDGSH"/>
    <property type="match status" value="1"/>
</dbReference>
<comment type="caution">
    <text evidence="6">The sequence shown here is derived from an EMBL/GenBank/DDBJ whole genome shotgun (WGS) entry which is preliminary data.</text>
</comment>
<evidence type="ECO:0000313" key="7">
    <source>
        <dbReference type="Proteomes" id="UP001597119"/>
    </source>
</evidence>
<dbReference type="SMART" id="SM00704">
    <property type="entry name" value="ZnF_CDGSH"/>
    <property type="match status" value="1"/>
</dbReference>
<evidence type="ECO:0000256" key="4">
    <source>
        <dbReference type="ARBA" id="ARBA00023014"/>
    </source>
</evidence>
<name>A0ABD6CBS7_9EURY</name>
<gene>
    <name evidence="6" type="ORF">ACFR9U_11360</name>
</gene>
<dbReference type="EMBL" id="JBHUDJ010000003">
    <property type="protein sequence ID" value="MFD1587585.1"/>
    <property type="molecule type" value="Genomic_DNA"/>
</dbReference>
<dbReference type="Proteomes" id="UP001597119">
    <property type="component" value="Unassembled WGS sequence"/>
</dbReference>
<dbReference type="InterPro" id="IPR042216">
    <property type="entry name" value="MitoNEET_CISD"/>
</dbReference>
<evidence type="ECO:0000256" key="3">
    <source>
        <dbReference type="ARBA" id="ARBA00023004"/>
    </source>
</evidence>
<keyword evidence="1" id="KW-0001">2Fe-2S</keyword>
<evidence type="ECO:0000313" key="6">
    <source>
        <dbReference type="EMBL" id="MFD1587585.1"/>
    </source>
</evidence>
<dbReference type="Gene3D" id="3.40.5.90">
    <property type="entry name" value="CDGSH iron-sulfur domain, mitoNEET-type"/>
    <property type="match status" value="1"/>
</dbReference>
<dbReference type="AlphaFoldDB" id="A0ABD6CBS7"/>
<keyword evidence="7" id="KW-1185">Reference proteome</keyword>